<comment type="subcellular location">
    <subcellularLocation>
        <location evidence="1">Membrane</location>
    </subcellularLocation>
</comment>
<dbReference type="InterPro" id="IPR007014">
    <property type="entry name" value="FUN14"/>
</dbReference>
<comment type="caution">
    <text evidence="7">The sequence shown here is derived from an EMBL/GenBank/DDBJ whole genome shotgun (WGS) entry which is preliminary data.</text>
</comment>
<name>A0AAD4GJG4_BOLED</name>
<reference evidence="7" key="2">
    <citation type="journal article" date="2020" name="Nat. Commun.">
        <title>Large-scale genome sequencing of mycorrhizal fungi provides insights into the early evolution of symbiotic traits.</title>
        <authorList>
            <person name="Miyauchi S."/>
            <person name="Kiss E."/>
            <person name="Kuo A."/>
            <person name="Drula E."/>
            <person name="Kohler A."/>
            <person name="Sanchez-Garcia M."/>
            <person name="Morin E."/>
            <person name="Andreopoulos B."/>
            <person name="Barry K.W."/>
            <person name="Bonito G."/>
            <person name="Buee M."/>
            <person name="Carver A."/>
            <person name="Chen C."/>
            <person name="Cichocki N."/>
            <person name="Clum A."/>
            <person name="Culley D."/>
            <person name="Crous P.W."/>
            <person name="Fauchery L."/>
            <person name="Girlanda M."/>
            <person name="Hayes R.D."/>
            <person name="Keri Z."/>
            <person name="LaButti K."/>
            <person name="Lipzen A."/>
            <person name="Lombard V."/>
            <person name="Magnuson J."/>
            <person name="Maillard F."/>
            <person name="Murat C."/>
            <person name="Nolan M."/>
            <person name="Ohm R.A."/>
            <person name="Pangilinan J."/>
            <person name="Pereira M.F."/>
            <person name="Perotto S."/>
            <person name="Peter M."/>
            <person name="Pfister S."/>
            <person name="Riley R."/>
            <person name="Sitrit Y."/>
            <person name="Stielow J.B."/>
            <person name="Szollosi G."/>
            <person name="Zifcakova L."/>
            <person name="Stursova M."/>
            <person name="Spatafora J.W."/>
            <person name="Tedersoo L."/>
            <person name="Vaario L.M."/>
            <person name="Yamada A."/>
            <person name="Yan M."/>
            <person name="Wang P."/>
            <person name="Xu J."/>
            <person name="Bruns T."/>
            <person name="Baldrian P."/>
            <person name="Vilgalys R."/>
            <person name="Dunand C."/>
            <person name="Henrissat B."/>
            <person name="Grigoriev I.V."/>
            <person name="Hibbett D."/>
            <person name="Nagy L.G."/>
            <person name="Martin F.M."/>
        </authorList>
    </citation>
    <scope>NUCLEOTIDE SEQUENCE</scope>
    <source>
        <strain evidence="7">BED1</strain>
    </source>
</reference>
<proteinExistence type="inferred from homology"/>
<keyword evidence="8" id="KW-1185">Reference proteome</keyword>
<dbReference type="Pfam" id="PF04930">
    <property type="entry name" value="FUN14"/>
    <property type="match status" value="1"/>
</dbReference>
<dbReference type="PANTHER" id="PTHR21346">
    <property type="entry name" value="FUN14 DOMAIN CONTAINING"/>
    <property type="match status" value="1"/>
</dbReference>
<evidence type="ECO:0000256" key="1">
    <source>
        <dbReference type="ARBA" id="ARBA00004370"/>
    </source>
</evidence>
<sequence>MSSFLLRVGLGPSFAHPTAFFRSSASRVLAVSKQNVARFASAPHFGARVAILRHSQRSLPLILTATGITGAALGISSLSSPSTLYCDDVPSSDASPSLPPPPKSSVNAYELTFGTICGLCAGVFIKKSAHILGFFIGGLFVVLQYLGSVSLVKVDWARMASRFENLFYTTDALGNKKPPTVRSLWRWTVDFLTADFQPRASFVVGLALGLRDWLTVEEMNSTCILCRVKLESFTSRHDAVQ</sequence>
<evidence type="ECO:0000313" key="7">
    <source>
        <dbReference type="EMBL" id="KAF8447595.1"/>
    </source>
</evidence>
<organism evidence="7 8">
    <name type="scientific">Boletus edulis BED1</name>
    <dbReference type="NCBI Taxonomy" id="1328754"/>
    <lineage>
        <taxon>Eukaryota</taxon>
        <taxon>Fungi</taxon>
        <taxon>Dikarya</taxon>
        <taxon>Basidiomycota</taxon>
        <taxon>Agaricomycotina</taxon>
        <taxon>Agaricomycetes</taxon>
        <taxon>Agaricomycetidae</taxon>
        <taxon>Boletales</taxon>
        <taxon>Boletineae</taxon>
        <taxon>Boletaceae</taxon>
        <taxon>Boletoideae</taxon>
        <taxon>Boletus</taxon>
    </lineage>
</organism>
<dbReference type="Proteomes" id="UP001194468">
    <property type="component" value="Unassembled WGS sequence"/>
</dbReference>
<comment type="similarity">
    <text evidence="2">Belongs to the FUN14 family.</text>
</comment>
<keyword evidence="3 6" id="KW-0812">Transmembrane</keyword>
<evidence type="ECO:0000256" key="3">
    <source>
        <dbReference type="ARBA" id="ARBA00022692"/>
    </source>
</evidence>
<keyword evidence="4 6" id="KW-1133">Transmembrane helix</keyword>
<gene>
    <name evidence="7" type="ORF">L210DRAFT_3391083</name>
</gene>
<evidence type="ECO:0000256" key="4">
    <source>
        <dbReference type="ARBA" id="ARBA00022989"/>
    </source>
</evidence>
<evidence type="ECO:0000256" key="6">
    <source>
        <dbReference type="SAM" id="Phobius"/>
    </source>
</evidence>
<accession>A0AAD4GJG4</accession>
<reference evidence="7" key="1">
    <citation type="submission" date="2019-10" db="EMBL/GenBank/DDBJ databases">
        <authorList>
            <consortium name="DOE Joint Genome Institute"/>
            <person name="Kuo A."/>
            <person name="Miyauchi S."/>
            <person name="Kiss E."/>
            <person name="Drula E."/>
            <person name="Kohler A."/>
            <person name="Sanchez-Garcia M."/>
            <person name="Andreopoulos B."/>
            <person name="Barry K.W."/>
            <person name="Bonito G."/>
            <person name="Buee M."/>
            <person name="Carver A."/>
            <person name="Chen C."/>
            <person name="Cichocki N."/>
            <person name="Clum A."/>
            <person name="Culley D."/>
            <person name="Crous P.W."/>
            <person name="Fauchery L."/>
            <person name="Girlanda M."/>
            <person name="Hayes R."/>
            <person name="Keri Z."/>
            <person name="LaButti K."/>
            <person name="Lipzen A."/>
            <person name="Lombard V."/>
            <person name="Magnuson J."/>
            <person name="Maillard F."/>
            <person name="Morin E."/>
            <person name="Murat C."/>
            <person name="Nolan M."/>
            <person name="Ohm R."/>
            <person name="Pangilinan J."/>
            <person name="Pereira M."/>
            <person name="Perotto S."/>
            <person name="Peter M."/>
            <person name="Riley R."/>
            <person name="Sitrit Y."/>
            <person name="Stielow B."/>
            <person name="Szollosi G."/>
            <person name="Zifcakova L."/>
            <person name="Stursova M."/>
            <person name="Spatafora J.W."/>
            <person name="Tedersoo L."/>
            <person name="Vaario L.-M."/>
            <person name="Yamada A."/>
            <person name="Yan M."/>
            <person name="Wang P."/>
            <person name="Xu J."/>
            <person name="Bruns T."/>
            <person name="Baldrian P."/>
            <person name="Vilgalys R."/>
            <person name="Henrissat B."/>
            <person name="Grigoriev I.V."/>
            <person name="Hibbett D."/>
            <person name="Nagy L.G."/>
            <person name="Martin F.M."/>
        </authorList>
    </citation>
    <scope>NUCLEOTIDE SEQUENCE</scope>
    <source>
        <strain evidence="7">BED1</strain>
    </source>
</reference>
<keyword evidence="5 6" id="KW-0472">Membrane</keyword>
<dbReference type="AlphaFoldDB" id="A0AAD4GJG4"/>
<evidence type="ECO:0000313" key="8">
    <source>
        <dbReference type="Proteomes" id="UP001194468"/>
    </source>
</evidence>
<evidence type="ECO:0000256" key="2">
    <source>
        <dbReference type="ARBA" id="ARBA00009160"/>
    </source>
</evidence>
<dbReference type="PANTHER" id="PTHR21346:SF10">
    <property type="entry name" value="TRANSMEMBRANE PROTEIN"/>
    <property type="match status" value="1"/>
</dbReference>
<dbReference type="EMBL" id="WHUW01000004">
    <property type="protein sequence ID" value="KAF8447595.1"/>
    <property type="molecule type" value="Genomic_DNA"/>
</dbReference>
<evidence type="ECO:0000256" key="5">
    <source>
        <dbReference type="ARBA" id="ARBA00023136"/>
    </source>
</evidence>
<protein>
    <submittedName>
        <fullName evidence="7">FUN14 family-domain-containing protein</fullName>
    </submittedName>
</protein>
<dbReference type="GO" id="GO:0016020">
    <property type="term" value="C:membrane"/>
    <property type="evidence" value="ECO:0007669"/>
    <property type="project" value="UniProtKB-SubCell"/>
</dbReference>
<feature type="transmembrane region" description="Helical" evidence="6">
    <location>
        <begin position="131"/>
        <end position="152"/>
    </location>
</feature>